<comment type="caution">
    <text evidence="1">The sequence shown here is derived from an EMBL/GenBank/DDBJ whole genome shotgun (WGS) entry which is preliminary data.</text>
</comment>
<proteinExistence type="predicted"/>
<reference evidence="1" key="1">
    <citation type="journal article" date="2021" name="Open Biol.">
        <title>Shared evolutionary footprints suggest mitochondrial oxidative damage underlies multiple complex I losses in fungi.</title>
        <authorList>
            <person name="Schikora-Tamarit M.A."/>
            <person name="Marcet-Houben M."/>
            <person name="Nosek J."/>
            <person name="Gabaldon T."/>
        </authorList>
    </citation>
    <scope>NUCLEOTIDE SEQUENCE</scope>
    <source>
        <strain evidence="1">CBS6075</strain>
    </source>
</reference>
<evidence type="ECO:0000313" key="1">
    <source>
        <dbReference type="EMBL" id="KAH3671130.1"/>
    </source>
</evidence>
<accession>A0A9P8PGE7</accession>
<dbReference type="EMBL" id="JAEUBE010000084">
    <property type="protein sequence ID" value="KAH3671130.1"/>
    <property type="molecule type" value="Genomic_DNA"/>
</dbReference>
<sequence length="104" mass="11228">MLVRNVGQQNVLVSSQSELTNSVLDHVVSDLVQTGLVRSLDSVLDSTILDETGVVVQSQLVFTPAKVVDVGVDLEWLWSIELLAPQLLNLALVNINSHVVNGVL</sequence>
<gene>
    <name evidence="1" type="ORF">OGAPHI_000841</name>
</gene>
<reference evidence="1" key="2">
    <citation type="submission" date="2021-01" db="EMBL/GenBank/DDBJ databases">
        <authorList>
            <person name="Schikora-Tamarit M.A."/>
        </authorList>
    </citation>
    <scope>NUCLEOTIDE SEQUENCE</scope>
    <source>
        <strain evidence="1">CBS6075</strain>
    </source>
</reference>
<organism evidence="1 2">
    <name type="scientific">Ogataea philodendri</name>
    <dbReference type="NCBI Taxonomy" id="1378263"/>
    <lineage>
        <taxon>Eukaryota</taxon>
        <taxon>Fungi</taxon>
        <taxon>Dikarya</taxon>
        <taxon>Ascomycota</taxon>
        <taxon>Saccharomycotina</taxon>
        <taxon>Pichiomycetes</taxon>
        <taxon>Pichiales</taxon>
        <taxon>Pichiaceae</taxon>
        <taxon>Ogataea</taxon>
    </lineage>
</organism>
<dbReference type="Proteomes" id="UP000769157">
    <property type="component" value="Unassembled WGS sequence"/>
</dbReference>
<keyword evidence="2" id="KW-1185">Reference proteome</keyword>
<evidence type="ECO:0000313" key="2">
    <source>
        <dbReference type="Proteomes" id="UP000769157"/>
    </source>
</evidence>
<dbReference type="GeneID" id="70232809"/>
<dbReference type="RefSeq" id="XP_046064498.1">
    <property type="nucleotide sequence ID" value="XM_046208980.1"/>
</dbReference>
<protein>
    <submittedName>
        <fullName evidence="1">Uncharacterized protein</fullName>
    </submittedName>
</protein>
<name>A0A9P8PGE7_9ASCO</name>
<dbReference type="AlphaFoldDB" id="A0A9P8PGE7"/>